<keyword evidence="2" id="KW-1185">Reference proteome</keyword>
<dbReference type="AlphaFoldDB" id="A0AAE0LBT2"/>
<dbReference type="EMBL" id="LGRX02004748">
    <property type="protein sequence ID" value="KAK3279646.1"/>
    <property type="molecule type" value="Genomic_DNA"/>
</dbReference>
<gene>
    <name evidence="1" type="ORF">CYMTET_12479</name>
</gene>
<dbReference type="Proteomes" id="UP001190700">
    <property type="component" value="Unassembled WGS sequence"/>
</dbReference>
<protein>
    <submittedName>
        <fullName evidence="1">Uncharacterized protein</fullName>
    </submittedName>
</protein>
<sequence length="114" mass="12497">MRNGEMKMADNQLYSCRLMRLSAAAAAAAAYLPISGPNQITLVRPLLKWEAAADAAGAINSVAWWHPNRSRGSKDATLVLRPRDVDGRHEVGKLGDDHGRQISCNRKYLIRTAA</sequence>
<accession>A0AAE0LBT2</accession>
<proteinExistence type="predicted"/>
<organism evidence="1 2">
    <name type="scientific">Cymbomonas tetramitiformis</name>
    <dbReference type="NCBI Taxonomy" id="36881"/>
    <lineage>
        <taxon>Eukaryota</taxon>
        <taxon>Viridiplantae</taxon>
        <taxon>Chlorophyta</taxon>
        <taxon>Pyramimonadophyceae</taxon>
        <taxon>Pyramimonadales</taxon>
        <taxon>Pyramimonadaceae</taxon>
        <taxon>Cymbomonas</taxon>
    </lineage>
</organism>
<evidence type="ECO:0000313" key="1">
    <source>
        <dbReference type="EMBL" id="KAK3279646.1"/>
    </source>
</evidence>
<reference evidence="1 2" key="1">
    <citation type="journal article" date="2015" name="Genome Biol. Evol.">
        <title>Comparative Genomics of a Bacterivorous Green Alga Reveals Evolutionary Causalities and Consequences of Phago-Mixotrophic Mode of Nutrition.</title>
        <authorList>
            <person name="Burns J.A."/>
            <person name="Paasch A."/>
            <person name="Narechania A."/>
            <person name="Kim E."/>
        </authorList>
    </citation>
    <scope>NUCLEOTIDE SEQUENCE [LARGE SCALE GENOMIC DNA]</scope>
    <source>
        <strain evidence="1 2">PLY_AMNH</strain>
    </source>
</reference>
<evidence type="ECO:0000313" key="2">
    <source>
        <dbReference type="Proteomes" id="UP001190700"/>
    </source>
</evidence>
<comment type="caution">
    <text evidence="1">The sequence shown here is derived from an EMBL/GenBank/DDBJ whole genome shotgun (WGS) entry which is preliminary data.</text>
</comment>
<name>A0AAE0LBT2_9CHLO</name>